<evidence type="ECO:0000313" key="2">
    <source>
        <dbReference type="Proteomes" id="UP001427805"/>
    </source>
</evidence>
<evidence type="ECO:0000313" key="1">
    <source>
        <dbReference type="EMBL" id="MEN3749788.1"/>
    </source>
</evidence>
<dbReference type="EMBL" id="JBDIZK010000017">
    <property type="protein sequence ID" value="MEN3749788.1"/>
    <property type="molecule type" value="Genomic_DNA"/>
</dbReference>
<organism evidence="1 2">
    <name type="scientific">Sphingomonas rustica</name>
    <dbReference type="NCBI Taxonomy" id="3103142"/>
    <lineage>
        <taxon>Bacteria</taxon>
        <taxon>Pseudomonadati</taxon>
        <taxon>Pseudomonadota</taxon>
        <taxon>Alphaproteobacteria</taxon>
        <taxon>Sphingomonadales</taxon>
        <taxon>Sphingomonadaceae</taxon>
        <taxon>Sphingomonas</taxon>
    </lineage>
</organism>
<name>A0ABV0BFC4_9SPHN</name>
<dbReference type="Proteomes" id="UP001427805">
    <property type="component" value="Unassembled WGS sequence"/>
</dbReference>
<accession>A0ABV0BFC4</accession>
<proteinExistence type="predicted"/>
<gene>
    <name evidence="1" type="ORF">TPR58_21635</name>
</gene>
<keyword evidence="2" id="KW-1185">Reference proteome</keyword>
<dbReference type="RefSeq" id="WP_346248839.1">
    <property type="nucleotide sequence ID" value="NZ_JBDIZK010000017.1"/>
</dbReference>
<sequence>MSLLKKLFGSDRSDRVLSHGDYARRYAEHVRRRFPDISVEAKIGADAAASHVIWTTPGGTVARQYFGNWYSRLAGGEDIDLLMAAQLDEALALDAVHGAPELRQILPVIKSAAWAETTRRQLEGSGLDTTNAAFVTRPFVADLIVTYVVDTESSMHFVTAELLDELGLDAAQLHETALGNLADRLTALTIEGGDGRYAMRLDSNYDASMLLVLDRWRDRVPMDGPILVAAPSRDTVLLGAADDPDMLASLAEIARTIAAQTAYPLSDRVLRWSGGRLVPADAH</sequence>
<reference evidence="1 2" key="1">
    <citation type="submission" date="2024-05" db="EMBL/GenBank/DDBJ databases">
        <title>Sphingomonas sp. HF-S3 16S ribosomal RNA gene Genome sequencing and assembly.</title>
        <authorList>
            <person name="Lee H."/>
        </authorList>
    </citation>
    <scope>NUCLEOTIDE SEQUENCE [LARGE SCALE GENOMIC DNA]</scope>
    <source>
        <strain evidence="1 2">HF-S3</strain>
    </source>
</reference>
<dbReference type="InterPro" id="IPR010838">
    <property type="entry name" value="DUF1444"/>
</dbReference>
<dbReference type="Pfam" id="PF07285">
    <property type="entry name" value="DUF1444"/>
    <property type="match status" value="1"/>
</dbReference>
<protein>
    <submittedName>
        <fullName evidence="1">DUF1444 family protein</fullName>
    </submittedName>
</protein>
<comment type="caution">
    <text evidence="1">The sequence shown here is derived from an EMBL/GenBank/DDBJ whole genome shotgun (WGS) entry which is preliminary data.</text>
</comment>